<name>A0ABV7DUZ7_9RHOB</name>
<keyword evidence="4" id="KW-1185">Reference proteome</keyword>
<protein>
    <submittedName>
        <fullName evidence="3">Trypsin-like peptidase domain-containing protein</fullName>
    </submittedName>
</protein>
<evidence type="ECO:0000313" key="3">
    <source>
        <dbReference type="EMBL" id="MFC3086344.1"/>
    </source>
</evidence>
<dbReference type="InterPro" id="IPR002477">
    <property type="entry name" value="Peptidoglycan-bd-like"/>
</dbReference>
<reference evidence="4" key="1">
    <citation type="journal article" date="2019" name="Int. J. Syst. Evol. Microbiol.">
        <title>The Global Catalogue of Microorganisms (GCM) 10K type strain sequencing project: providing services to taxonomists for standard genome sequencing and annotation.</title>
        <authorList>
            <consortium name="The Broad Institute Genomics Platform"/>
            <consortium name="The Broad Institute Genome Sequencing Center for Infectious Disease"/>
            <person name="Wu L."/>
            <person name="Ma J."/>
        </authorList>
    </citation>
    <scope>NUCLEOTIDE SEQUENCE [LARGE SCALE GENOMIC DNA]</scope>
    <source>
        <strain evidence="4">KCTC 62102</strain>
    </source>
</reference>
<sequence>MFRPFALALFLAMLAALAPRPGLAQEETVWIQIEAQPSQAEGEERARAYAALFPETAGFRLRSGWFGILLGPYPAAEAEAKRRSLTRERLIPSDSFIAYPRNLGEAFWPPEGSAPVPPAPETAAAPEPEVPAIALDETPQEARASEALLTGDQRKDLQVALQWFGFYQGGIDGAFGPGTRNSMAAWQEAQGHEPTGVLTSGDRAALLEAWRGETAAFGFAEVVEEEAGIAVTLPLGLVEFDHYEPPFVHFRARAEGGPRVILISQPGDQAAFYGLYDILQTLESVPMDGPRERGERAFGIRGTSAGVDTTIRAEFTGGMIKGWIFISSPGNEARDARILRQIEASFTPRNDKALDPGMVAMSAETKAGLLSGLEVRKPRLSRSGLFVDAAGSVLTTIEAVESCGRVTIDGKTEASVALSDAASGLALLKPLAPLSPRVVAEFQLAPERPGTEIMVAGYPYEDRLPAPVMTFGTLEEVTGLNGEPGLKRLALPALPGDAGGPVLDATGAVIGMLLPKATAEGRTLPEGVHFAASGAEIARVLGASGVAPVQADRKAALAPADLTAAGLGMTALVSCWD</sequence>
<dbReference type="Gene3D" id="1.10.101.10">
    <property type="entry name" value="PGBD-like superfamily/PGBD"/>
    <property type="match status" value="1"/>
</dbReference>
<dbReference type="SUPFAM" id="SSF47090">
    <property type="entry name" value="PGBD-like"/>
    <property type="match status" value="1"/>
</dbReference>
<dbReference type="InterPro" id="IPR036366">
    <property type="entry name" value="PGBDSf"/>
</dbReference>
<dbReference type="Gene3D" id="2.40.10.120">
    <property type="match status" value="1"/>
</dbReference>
<dbReference type="Pfam" id="PF13365">
    <property type="entry name" value="Trypsin_2"/>
    <property type="match status" value="1"/>
</dbReference>
<keyword evidence="1" id="KW-0732">Signal</keyword>
<dbReference type="Pfam" id="PF01471">
    <property type="entry name" value="PG_binding_1"/>
    <property type="match status" value="1"/>
</dbReference>
<dbReference type="SUPFAM" id="SSF50494">
    <property type="entry name" value="Trypsin-like serine proteases"/>
    <property type="match status" value="1"/>
</dbReference>
<evidence type="ECO:0000259" key="2">
    <source>
        <dbReference type="Pfam" id="PF01471"/>
    </source>
</evidence>
<dbReference type="Proteomes" id="UP001595445">
    <property type="component" value="Unassembled WGS sequence"/>
</dbReference>
<evidence type="ECO:0000256" key="1">
    <source>
        <dbReference type="SAM" id="SignalP"/>
    </source>
</evidence>
<feature type="signal peptide" evidence="1">
    <location>
        <begin position="1"/>
        <end position="24"/>
    </location>
</feature>
<evidence type="ECO:0000313" key="4">
    <source>
        <dbReference type="Proteomes" id="UP001595445"/>
    </source>
</evidence>
<organism evidence="3 4">
    <name type="scientific">Tabrizicola soli</name>
    <dbReference type="NCBI Taxonomy" id="2185115"/>
    <lineage>
        <taxon>Bacteria</taxon>
        <taxon>Pseudomonadati</taxon>
        <taxon>Pseudomonadota</taxon>
        <taxon>Alphaproteobacteria</taxon>
        <taxon>Rhodobacterales</taxon>
        <taxon>Paracoccaceae</taxon>
        <taxon>Tabrizicola</taxon>
    </lineage>
</organism>
<comment type="caution">
    <text evidence="3">The sequence shown here is derived from an EMBL/GenBank/DDBJ whole genome shotgun (WGS) entry which is preliminary data.</text>
</comment>
<gene>
    <name evidence="3" type="ORF">ACFOD6_09835</name>
</gene>
<dbReference type="RefSeq" id="WP_197646712.1">
    <property type="nucleotide sequence ID" value="NZ_JAEACP010000020.1"/>
</dbReference>
<proteinExistence type="predicted"/>
<feature type="domain" description="Peptidoglycan binding-like" evidence="2">
    <location>
        <begin position="150"/>
        <end position="200"/>
    </location>
</feature>
<accession>A0ABV7DUZ7</accession>
<dbReference type="InterPro" id="IPR036365">
    <property type="entry name" value="PGBD-like_sf"/>
</dbReference>
<feature type="chain" id="PRO_5047302761" evidence="1">
    <location>
        <begin position="25"/>
        <end position="577"/>
    </location>
</feature>
<dbReference type="EMBL" id="JBHRSM010000016">
    <property type="protein sequence ID" value="MFC3086344.1"/>
    <property type="molecule type" value="Genomic_DNA"/>
</dbReference>
<dbReference type="InterPro" id="IPR009003">
    <property type="entry name" value="Peptidase_S1_PA"/>
</dbReference>